<dbReference type="Proteomes" id="UP001159363">
    <property type="component" value="Chromosome 1"/>
</dbReference>
<proteinExistence type="predicted"/>
<organism evidence="2 3">
    <name type="scientific">Dryococelus australis</name>
    <dbReference type="NCBI Taxonomy" id="614101"/>
    <lineage>
        <taxon>Eukaryota</taxon>
        <taxon>Metazoa</taxon>
        <taxon>Ecdysozoa</taxon>
        <taxon>Arthropoda</taxon>
        <taxon>Hexapoda</taxon>
        <taxon>Insecta</taxon>
        <taxon>Pterygota</taxon>
        <taxon>Neoptera</taxon>
        <taxon>Polyneoptera</taxon>
        <taxon>Phasmatodea</taxon>
        <taxon>Verophasmatodea</taxon>
        <taxon>Anareolatae</taxon>
        <taxon>Phasmatidae</taxon>
        <taxon>Eurycanthinae</taxon>
        <taxon>Dryococelus</taxon>
    </lineage>
</organism>
<feature type="region of interest" description="Disordered" evidence="1">
    <location>
        <begin position="233"/>
        <end position="253"/>
    </location>
</feature>
<accession>A0ABQ9IPN0</accession>
<dbReference type="EMBL" id="JARBHB010000001">
    <property type="protein sequence ID" value="KAJ8897878.1"/>
    <property type="molecule type" value="Genomic_DNA"/>
</dbReference>
<comment type="caution">
    <text evidence="2">The sequence shown here is derived from an EMBL/GenBank/DDBJ whole genome shotgun (WGS) entry which is preliminary data.</text>
</comment>
<feature type="compositionally biased region" description="Low complexity" evidence="1">
    <location>
        <begin position="376"/>
        <end position="387"/>
    </location>
</feature>
<evidence type="ECO:0000313" key="2">
    <source>
        <dbReference type="EMBL" id="KAJ8897878.1"/>
    </source>
</evidence>
<feature type="region of interest" description="Disordered" evidence="1">
    <location>
        <begin position="118"/>
        <end position="138"/>
    </location>
</feature>
<gene>
    <name evidence="2" type="ORF">PR048_003235</name>
</gene>
<evidence type="ECO:0000313" key="3">
    <source>
        <dbReference type="Proteomes" id="UP001159363"/>
    </source>
</evidence>
<keyword evidence="3" id="KW-1185">Reference proteome</keyword>
<protein>
    <submittedName>
        <fullName evidence="2">Uncharacterized protein</fullName>
    </submittedName>
</protein>
<feature type="compositionally biased region" description="Pro residues" evidence="1">
    <location>
        <begin position="726"/>
        <end position="738"/>
    </location>
</feature>
<feature type="region of interest" description="Disordered" evidence="1">
    <location>
        <begin position="431"/>
        <end position="480"/>
    </location>
</feature>
<name>A0ABQ9IPN0_9NEOP</name>
<feature type="region of interest" description="Disordered" evidence="1">
    <location>
        <begin position="717"/>
        <end position="744"/>
    </location>
</feature>
<feature type="region of interest" description="Disordered" evidence="1">
    <location>
        <begin position="376"/>
        <end position="416"/>
    </location>
</feature>
<reference evidence="2 3" key="1">
    <citation type="submission" date="2023-02" db="EMBL/GenBank/DDBJ databases">
        <title>LHISI_Scaffold_Assembly.</title>
        <authorList>
            <person name="Stuart O.P."/>
            <person name="Cleave R."/>
            <person name="Magrath M.J.L."/>
            <person name="Mikheyev A.S."/>
        </authorList>
    </citation>
    <scope>NUCLEOTIDE SEQUENCE [LARGE SCALE GENOMIC DNA]</scope>
    <source>
        <strain evidence="2">Daus_M_001</strain>
        <tissue evidence="2">Leg muscle</tissue>
    </source>
</reference>
<evidence type="ECO:0000256" key="1">
    <source>
        <dbReference type="SAM" id="MobiDB-lite"/>
    </source>
</evidence>
<sequence length="937" mass="104493">MRSSQECLDTPHEEIRQRPCTTYVHVSHVTANMTKNRDLKLAKQSSQRSSGFLSLLKILLRAAAGAGRLSDAVGVTQLDQPPPPPPYVLERRSRCLTLSLPGCPDSGKPVNNLQWRDLLAPQSPSPPPPPAEEADRRSRNILGIRTLGATRLSDYVHITKFENLPRAEEDIYSPIGRSGTGKIRFVVISAPSQTKLPLVLVYSFSRCANRNGGERSGLIFTSGSSEQMRVKREQRWNTRAGETGDPRGNPPTRSILTECRLEINIERGKAHETFRRWTNVICQRRPYSRAKRWINFGPTKFCYRRAPLSPWCGDRGRGWPHLQHVTALLTARAARVVVIALHDVRTQHEHDSRRGRPLVPDCAGLFRLRLWSTSQLRGSSSGRLPPGGRRRTRDLEERVTGRGNLHEPGGSSSPEETIRFTRNHRIDGASLSFFRGVPGGGEGSSTSTDGEPRSARPESLGSTAMTTTGTPPPRGCGRLKRRGGVREAGVAHTGRVAAPPPPPLPFSWRSSHDRSGALIRYRGHTSCRCPLQCSVPLHTQARLSSVSLHDLNSSLETMDYQSSTVQGPWWFSEWTTRLLLGRIGFDSRQSYPRILTCGNRTARSRWWWVVWGISCFSRFIIPALLHTHLSKTLIGSQDHARSSATKTNRVQSPAGSSDLRMWESCRTMPLAGGFSRGSPVSPALSFLRCFILTSVTFIDSEDLAVNSRQNLFTHSHHIYGPSSVEPTPPPPPPAPHDQPNPLEEEIQRPGRVRFSPSFRTRRRVFMRIFVGYEGELSFYTPILPDGKSGCASADRREQTRTGVPRQHCTTSTISCNYLLHQWWLSPQIPRTPPLVLPEPGALEEYRNMEAGKLAENRQDNCIEPALACEKCGILWVFSGYSPLPHQYIPSPLRSPFTSRISVLKTSAVKNEKGVPRSCLTSKHIGEKKSGTKWICVP</sequence>